<dbReference type="PROSITE" id="PS50011">
    <property type="entry name" value="PROTEIN_KINASE_DOM"/>
    <property type="match status" value="1"/>
</dbReference>
<dbReference type="GO" id="GO:0033612">
    <property type="term" value="F:receptor serine/threonine kinase binding"/>
    <property type="evidence" value="ECO:0007669"/>
    <property type="project" value="TreeGrafter"/>
</dbReference>
<dbReference type="InterPro" id="IPR050647">
    <property type="entry name" value="Plant_LRR-RLKs"/>
</dbReference>
<reference evidence="24" key="5">
    <citation type="journal article" date="2021" name="G3 (Bethesda)">
        <title>Aegilops tauschii genome assembly Aet v5.0 features greater sequence contiguity and improved annotation.</title>
        <authorList>
            <person name="Wang L."/>
            <person name="Zhu T."/>
            <person name="Rodriguez J.C."/>
            <person name="Deal K.R."/>
            <person name="Dubcovsky J."/>
            <person name="McGuire P.E."/>
            <person name="Lux T."/>
            <person name="Spannagl M."/>
            <person name="Mayer K.F.X."/>
            <person name="Baldrich P."/>
            <person name="Meyers B.C."/>
            <person name="Huo N."/>
            <person name="Gu Y.Q."/>
            <person name="Zhou H."/>
            <person name="Devos K.M."/>
            <person name="Bennetzen J.L."/>
            <person name="Unver T."/>
            <person name="Budak H."/>
            <person name="Gulick P.J."/>
            <person name="Galiba G."/>
            <person name="Kalapos B."/>
            <person name="Nelson D.R."/>
            <person name="Li P."/>
            <person name="You F.M."/>
            <person name="Luo M.C."/>
            <person name="Dvorak J."/>
        </authorList>
    </citation>
    <scope>NUCLEOTIDE SEQUENCE [LARGE SCALE GENOMIC DNA]</scope>
    <source>
        <strain evidence="24">cv. AL8/78</strain>
    </source>
</reference>
<dbReference type="Pfam" id="PF00560">
    <property type="entry name" value="LRR_1"/>
    <property type="match status" value="6"/>
</dbReference>
<evidence type="ECO:0000256" key="18">
    <source>
        <dbReference type="ARBA" id="ARBA00023180"/>
    </source>
</evidence>
<evidence type="ECO:0000256" key="4">
    <source>
        <dbReference type="ARBA" id="ARBA00022475"/>
    </source>
</evidence>
<reference evidence="25" key="2">
    <citation type="journal article" date="2017" name="Nat. Plants">
        <title>The Aegilops tauschii genome reveals multiple impacts of transposons.</title>
        <authorList>
            <person name="Zhao G."/>
            <person name="Zou C."/>
            <person name="Li K."/>
            <person name="Wang K."/>
            <person name="Li T."/>
            <person name="Gao L."/>
            <person name="Zhang X."/>
            <person name="Wang H."/>
            <person name="Yang Z."/>
            <person name="Liu X."/>
            <person name="Jiang W."/>
            <person name="Mao L."/>
            <person name="Kong X."/>
            <person name="Jiao Y."/>
            <person name="Jia J."/>
        </authorList>
    </citation>
    <scope>NUCLEOTIDE SEQUENCE [LARGE SCALE GENOMIC DNA]</scope>
    <source>
        <strain evidence="25">cv. AL8/78</strain>
    </source>
</reference>
<keyword evidence="6" id="KW-0597">Phosphoprotein</keyword>
<evidence type="ECO:0000256" key="13">
    <source>
        <dbReference type="ARBA" id="ARBA00022777"/>
    </source>
</evidence>
<dbReference type="InterPro" id="IPR008271">
    <property type="entry name" value="Ser/Thr_kinase_AS"/>
</dbReference>
<dbReference type="Pfam" id="PF13855">
    <property type="entry name" value="LRR_8"/>
    <property type="match status" value="3"/>
</dbReference>
<evidence type="ECO:0000256" key="14">
    <source>
        <dbReference type="ARBA" id="ARBA00022840"/>
    </source>
</evidence>
<dbReference type="GO" id="GO:0004674">
    <property type="term" value="F:protein serine/threonine kinase activity"/>
    <property type="evidence" value="ECO:0007669"/>
    <property type="project" value="UniProtKB-KW"/>
</dbReference>
<feature type="binding site" evidence="21">
    <location>
        <position position="706"/>
    </location>
    <ligand>
        <name>ATP</name>
        <dbReference type="ChEBI" id="CHEBI:30616"/>
    </ligand>
</feature>
<dbReference type="GO" id="GO:0005524">
    <property type="term" value="F:ATP binding"/>
    <property type="evidence" value="ECO:0007669"/>
    <property type="project" value="UniProtKB-UniRule"/>
</dbReference>
<evidence type="ECO:0000256" key="11">
    <source>
        <dbReference type="ARBA" id="ARBA00022737"/>
    </source>
</evidence>
<evidence type="ECO:0000259" key="23">
    <source>
        <dbReference type="PROSITE" id="PS50011"/>
    </source>
</evidence>
<name>A0A453QZ36_AEGTS</name>
<comment type="similarity">
    <text evidence="2">Belongs to the protein kinase superfamily. Ser/Thr protein kinase family.</text>
</comment>
<keyword evidence="10 22" id="KW-0732">Signal</keyword>
<proteinExistence type="inferred from homology"/>
<dbReference type="SUPFAM" id="SSF52058">
    <property type="entry name" value="L domain-like"/>
    <property type="match status" value="2"/>
</dbReference>
<evidence type="ECO:0000313" key="25">
    <source>
        <dbReference type="Proteomes" id="UP000015105"/>
    </source>
</evidence>
<keyword evidence="5" id="KW-0723">Serine/threonine-protein kinase</keyword>
<dbReference type="PANTHER" id="PTHR48056">
    <property type="entry name" value="LRR RECEPTOR-LIKE SERINE/THREONINE-PROTEIN KINASE-RELATED"/>
    <property type="match status" value="1"/>
</dbReference>
<evidence type="ECO:0000256" key="20">
    <source>
        <dbReference type="ARBA" id="ARBA00048679"/>
    </source>
</evidence>
<dbReference type="PANTHER" id="PTHR48056:SF89">
    <property type="entry name" value="OS06G0585982 PROTEIN"/>
    <property type="match status" value="1"/>
</dbReference>
<evidence type="ECO:0000256" key="15">
    <source>
        <dbReference type="ARBA" id="ARBA00022989"/>
    </source>
</evidence>
<evidence type="ECO:0000256" key="2">
    <source>
        <dbReference type="ARBA" id="ARBA00008684"/>
    </source>
</evidence>
<accession>A0A453QZ36</accession>
<comment type="subcellular location">
    <subcellularLocation>
        <location evidence="1">Cell membrane</location>
        <topology evidence="1">Single-pass membrane protein</topology>
    </subcellularLocation>
</comment>
<evidence type="ECO:0000256" key="8">
    <source>
        <dbReference type="ARBA" id="ARBA00022679"/>
    </source>
</evidence>
<dbReference type="Gramene" id="AET7Gv20381000.3">
    <property type="protein sequence ID" value="AET7Gv20381000.3"/>
    <property type="gene ID" value="AET7Gv20381000"/>
</dbReference>
<organism evidence="24 25">
    <name type="scientific">Aegilops tauschii subsp. strangulata</name>
    <name type="common">Goatgrass</name>
    <dbReference type="NCBI Taxonomy" id="200361"/>
    <lineage>
        <taxon>Eukaryota</taxon>
        <taxon>Viridiplantae</taxon>
        <taxon>Streptophyta</taxon>
        <taxon>Embryophyta</taxon>
        <taxon>Tracheophyta</taxon>
        <taxon>Spermatophyta</taxon>
        <taxon>Magnoliopsida</taxon>
        <taxon>Liliopsida</taxon>
        <taxon>Poales</taxon>
        <taxon>Poaceae</taxon>
        <taxon>BOP clade</taxon>
        <taxon>Pooideae</taxon>
        <taxon>Triticodae</taxon>
        <taxon>Triticeae</taxon>
        <taxon>Triticinae</taxon>
        <taxon>Aegilops</taxon>
    </lineage>
</organism>
<dbReference type="SMART" id="SM00220">
    <property type="entry name" value="S_TKc"/>
    <property type="match status" value="1"/>
</dbReference>
<dbReference type="SMART" id="SM00369">
    <property type="entry name" value="LRR_TYP"/>
    <property type="match status" value="9"/>
</dbReference>
<evidence type="ECO:0000256" key="22">
    <source>
        <dbReference type="SAM" id="SignalP"/>
    </source>
</evidence>
<keyword evidence="25" id="KW-1185">Reference proteome</keyword>
<evidence type="ECO:0000313" key="24">
    <source>
        <dbReference type="EnsemblPlants" id="AET7Gv20381000.3"/>
    </source>
</evidence>
<evidence type="ECO:0000256" key="17">
    <source>
        <dbReference type="ARBA" id="ARBA00023170"/>
    </source>
</evidence>
<dbReference type="Gene3D" id="3.80.10.10">
    <property type="entry name" value="Ribonuclease Inhibitor"/>
    <property type="match status" value="2"/>
</dbReference>
<dbReference type="InterPro" id="IPR000719">
    <property type="entry name" value="Prot_kinase_dom"/>
</dbReference>
<feature type="domain" description="Protein kinase" evidence="23">
    <location>
        <begin position="678"/>
        <end position="974"/>
    </location>
</feature>
<dbReference type="PRINTS" id="PR00019">
    <property type="entry name" value="LEURICHRPT"/>
</dbReference>
<dbReference type="Proteomes" id="UP000015105">
    <property type="component" value="Chromosome 7D"/>
</dbReference>
<sequence length="1005" mass="106710">TKVLVSTFLSFFLFLFHGASPAPVASVGAASEEGDSSALLAFKSAVSDDPKGVLAGWGASPDACNWTGVACDPVTRRVVQLVLREQKLSGELSSALGNLSHLRVLNLSGNLFAGSVPPELGSLSRLRFLDVSSNTLAGTVPPELGNLSRLSSLDLSGNQFQGSIPVELTRVLNLEYLNLGGNNLSGPIPAAIFCNLSALQYIDMSSNILDGEIPIRPDCLLPNLTFLVLWSNNLVGGIPPSLSNSTKLRWLLLESNFLGGELPSDGMFGGMRSLELLYLSFNYFRSPRNNTDLQPFFASLTNCTGLRELGVAGNDLPGTIPPVVGRLSPGLRQLHLEFNSIFGPIPANLSDLANLTTLNLSHNLLNGSIPPGLSRMQRLERLHLSNNLLSGDIPPSLGSFQRLGLLDLSQNQLAGAIPPSIVQCVNLLKLDLSHNMLRGVIPVGLSELSALFYLNLSSNLLSGAIPATIGEMDKLQVLNLSSNRLSGTIPPELGGCVTLEYLDLSANALVGGLPETLGSLQFLQVLDVSCNGLTGDLPRSMENMASLRLPNFSYNGFSGEVPSGGAFPGFPADAFLGDAGLCTRTASMASGLARCGGAKRRVLHNRRVVVPVAVTVASFTVAIIGLAACRAVARTASASVGRDGRRSTLLSYGGDEPIERGDHPRISHRELSEATGGFEQSSLIGAGRFGRVHEGTLRDGTRVAVKVLDPKTGGGEVSRSFKRECDVLRRTRHRNLVRVVTTCSQPDFHALVLPLMTNGSLESRIYPRDGRPGRGMDLARLVAIAGNVAEGLAYLHHYAPVRVVHCDLKPSNVLLDDDMTAVVADFGIARLVKDADGDVDDHITGSADPCNSITGLLQGSVGYIAPEYGLGGPPSTEGDVYSFGVLLLELITGKRPTDVLFQEGLTLHEWVRRQRHHTHDIAAVVAQPWLADAMFSTVQGDDVVVQLIDLGVACTEHSPLLRPTMVEVCHEIALLKEDLAKHGGAAASVAMTASEGSCSTTDSSF</sequence>
<dbReference type="InterPro" id="IPR011009">
    <property type="entry name" value="Kinase-like_dom_sf"/>
</dbReference>
<dbReference type="AlphaFoldDB" id="A0A453QZ36"/>
<evidence type="ECO:0000256" key="6">
    <source>
        <dbReference type="ARBA" id="ARBA00022553"/>
    </source>
</evidence>
<keyword evidence="8" id="KW-0808">Transferase</keyword>
<evidence type="ECO:0000256" key="3">
    <source>
        <dbReference type="ARBA" id="ARBA00012513"/>
    </source>
</evidence>
<reference evidence="24" key="4">
    <citation type="submission" date="2019-03" db="UniProtKB">
        <authorList>
            <consortium name="EnsemblPlants"/>
        </authorList>
    </citation>
    <scope>IDENTIFICATION</scope>
</reference>
<dbReference type="InterPro" id="IPR017441">
    <property type="entry name" value="Protein_kinase_ATP_BS"/>
</dbReference>
<keyword evidence="15" id="KW-1133">Transmembrane helix</keyword>
<comment type="catalytic activity">
    <reaction evidence="20">
        <text>L-seryl-[protein] + ATP = O-phospho-L-seryl-[protein] + ADP + H(+)</text>
        <dbReference type="Rhea" id="RHEA:17989"/>
        <dbReference type="Rhea" id="RHEA-COMP:9863"/>
        <dbReference type="Rhea" id="RHEA-COMP:11604"/>
        <dbReference type="ChEBI" id="CHEBI:15378"/>
        <dbReference type="ChEBI" id="CHEBI:29999"/>
        <dbReference type="ChEBI" id="CHEBI:30616"/>
        <dbReference type="ChEBI" id="CHEBI:83421"/>
        <dbReference type="ChEBI" id="CHEBI:456216"/>
        <dbReference type="EC" id="2.7.11.1"/>
    </reaction>
</comment>
<feature type="chain" id="PRO_5019500178" description="non-specific serine/threonine protein kinase" evidence="22">
    <location>
        <begin position="22"/>
        <end position="1005"/>
    </location>
</feature>
<dbReference type="EnsemblPlants" id="AET7Gv20381000.3">
    <property type="protein sequence ID" value="AET7Gv20381000.3"/>
    <property type="gene ID" value="AET7Gv20381000"/>
</dbReference>
<keyword evidence="9" id="KW-0812">Transmembrane</keyword>
<keyword evidence="18" id="KW-0325">Glycoprotein</keyword>
<keyword evidence="7" id="KW-0433">Leucine-rich repeat</keyword>
<reference evidence="25" key="1">
    <citation type="journal article" date="2014" name="Science">
        <title>Ancient hybridizations among the ancestral genomes of bread wheat.</title>
        <authorList>
            <consortium name="International Wheat Genome Sequencing Consortium,"/>
            <person name="Marcussen T."/>
            <person name="Sandve S.R."/>
            <person name="Heier L."/>
            <person name="Spannagl M."/>
            <person name="Pfeifer M."/>
            <person name="Jakobsen K.S."/>
            <person name="Wulff B.B."/>
            <person name="Steuernagel B."/>
            <person name="Mayer K.F."/>
            <person name="Olsen O.A."/>
        </authorList>
    </citation>
    <scope>NUCLEOTIDE SEQUENCE [LARGE SCALE GENOMIC DNA]</scope>
    <source>
        <strain evidence="25">cv. AL8/78</strain>
    </source>
</reference>
<evidence type="ECO:0000256" key="10">
    <source>
        <dbReference type="ARBA" id="ARBA00022729"/>
    </source>
</evidence>
<evidence type="ECO:0000256" key="5">
    <source>
        <dbReference type="ARBA" id="ARBA00022527"/>
    </source>
</evidence>
<evidence type="ECO:0000256" key="12">
    <source>
        <dbReference type="ARBA" id="ARBA00022741"/>
    </source>
</evidence>
<protein>
    <recommendedName>
        <fullName evidence="3">non-specific serine/threonine protein kinase</fullName>
        <ecNumber evidence="3">2.7.11.1</ecNumber>
    </recommendedName>
</protein>
<keyword evidence="16" id="KW-0472">Membrane</keyword>
<dbReference type="PROSITE" id="PS00107">
    <property type="entry name" value="PROTEIN_KINASE_ATP"/>
    <property type="match status" value="1"/>
</dbReference>
<evidence type="ECO:0000256" key="21">
    <source>
        <dbReference type="PROSITE-ProRule" id="PRU10141"/>
    </source>
</evidence>
<keyword evidence="17" id="KW-0675">Receptor</keyword>
<keyword evidence="4" id="KW-1003">Cell membrane</keyword>
<feature type="signal peptide" evidence="22">
    <location>
        <begin position="1"/>
        <end position="21"/>
    </location>
</feature>
<reference evidence="24" key="3">
    <citation type="journal article" date="2017" name="Nature">
        <title>Genome sequence of the progenitor of the wheat D genome Aegilops tauschii.</title>
        <authorList>
            <person name="Luo M.C."/>
            <person name="Gu Y.Q."/>
            <person name="Puiu D."/>
            <person name="Wang H."/>
            <person name="Twardziok S.O."/>
            <person name="Deal K.R."/>
            <person name="Huo N."/>
            <person name="Zhu T."/>
            <person name="Wang L."/>
            <person name="Wang Y."/>
            <person name="McGuire P.E."/>
            <person name="Liu S."/>
            <person name="Long H."/>
            <person name="Ramasamy R.K."/>
            <person name="Rodriguez J.C."/>
            <person name="Van S.L."/>
            <person name="Yuan L."/>
            <person name="Wang Z."/>
            <person name="Xia Z."/>
            <person name="Xiao L."/>
            <person name="Anderson O.D."/>
            <person name="Ouyang S."/>
            <person name="Liang Y."/>
            <person name="Zimin A.V."/>
            <person name="Pertea G."/>
            <person name="Qi P."/>
            <person name="Bennetzen J.L."/>
            <person name="Dai X."/>
            <person name="Dawson M.W."/>
            <person name="Muller H.G."/>
            <person name="Kugler K."/>
            <person name="Rivarola-Duarte L."/>
            <person name="Spannagl M."/>
            <person name="Mayer K.F.X."/>
            <person name="Lu F.H."/>
            <person name="Bevan M.W."/>
            <person name="Leroy P."/>
            <person name="Li P."/>
            <person name="You F.M."/>
            <person name="Sun Q."/>
            <person name="Liu Z."/>
            <person name="Lyons E."/>
            <person name="Wicker T."/>
            <person name="Salzberg S.L."/>
            <person name="Devos K.M."/>
            <person name="Dvorak J."/>
        </authorList>
    </citation>
    <scope>NUCLEOTIDE SEQUENCE [LARGE SCALE GENOMIC DNA]</scope>
    <source>
        <strain evidence="24">cv. AL8/78</strain>
    </source>
</reference>
<evidence type="ECO:0000256" key="9">
    <source>
        <dbReference type="ARBA" id="ARBA00022692"/>
    </source>
</evidence>
<dbReference type="FunFam" id="1.10.510.10:FF:000358">
    <property type="entry name" value="Putative leucine-rich repeat receptor-like serine/threonine-protein kinase"/>
    <property type="match status" value="1"/>
</dbReference>
<dbReference type="FunFam" id="3.80.10.10:FF:000095">
    <property type="entry name" value="LRR receptor-like serine/threonine-protein kinase GSO1"/>
    <property type="match status" value="2"/>
</dbReference>
<keyword evidence="11" id="KW-0677">Repeat</keyword>
<comment type="catalytic activity">
    <reaction evidence="19">
        <text>L-threonyl-[protein] + ATP = O-phospho-L-threonyl-[protein] + ADP + H(+)</text>
        <dbReference type="Rhea" id="RHEA:46608"/>
        <dbReference type="Rhea" id="RHEA-COMP:11060"/>
        <dbReference type="Rhea" id="RHEA-COMP:11605"/>
        <dbReference type="ChEBI" id="CHEBI:15378"/>
        <dbReference type="ChEBI" id="CHEBI:30013"/>
        <dbReference type="ChEBI" id="CHEBI:30616"/>
        <dbReference type="ChEBI" id="CHEBI:61977"/>
        <dbReference type="ChEBI" id="CHEBI:456216"/>
        <dbReference type="EC" id="2.7.11.1"/>
    </reaction>
</comment>
<dbReference type="SUPFAM" id="SSF56112">
    <property type="entry name" value="Protein kinase-like (PK-like)"/>
    <property type="match status" value="1"/>
</dbReference>
<keyword evidence="12 21" id="KW-0547">Nucleotide-binding</keyword>
<evidence type="ECO:0000256" key="19">
    <source>
        <dbReference type="ARBA" id="ARBA00047899"/>
    </source>
</evidence>
<dbReference type="GO" id="GO:0005886">
    <property type="term" value="C:plasma membrane"/>
    <property type="evidence" value="ECO:0007669"/>
    <property type="project" value="UniProtKB-SubCell"/>
</dbReference>
<dbReference type="InterPro" id="IPR032675">
    <property type="entry name" value="LRR_dom_sf"/>
</dbReference>
<dbReference type="InterPro" id="IPR003591">
    <property type="entry name" value="Leu-rich_rpt_typical-subtyp"/>
</dbReference>
<dbReference type="EC" id="2.7.11.1" evidence="3"/>
<keyword evidence="13" id="KW-0418">Kinase</keyword>
<evidence type="ECO:0000256" key="7">
    <source>
        <dbReference type="ARBA" id="ARBA00022614"/>
    </source>
</evidence>
<dbReference type="InterPro" id="IPR001611">
    <property type="entry name" value="Leu-rich_rpt"/>
</dbReference>
<dbReference type="InterPro" id="IPR013210">
    <property type="entry name" value="LRR_N_plant-typ"/>
</dbReference>
<dbReference type="Pfam" id="PF00069">
    <property type="entry name" value="Pkinase"/>
    <property type="match status" value="1"/>
</dbReference>
<dbReference type="Gene3D" id="1.10.510.10">
    <property type="entry name" value="Transferase(Phosphotransferase) domain 1"/>
    <property type="match status" value="1"/>
</dbReference>
<evidence type="ECO:0000256" key="16">
    <source>
        <dbReference type="ARBA" id="ARBA00023136"/>
    </source>
</evidence>
<keyword evidence="14 21" id="KW-0067">ATP-binding</keyword>
<evidence type="ECO:0000256" key="1">
    <source>
        <dbReference type="ARBA" id="ARBA00004162"/>
    </source>
</evidence>
<dbReference type="Gene3D" id="3.30.200.20">
    <property type="entry name" value="Phosphorylase Kinase, domain 1"/>
    <property type="match status" value="1"/>
</dbReference>
<dbReference type="Pfam" id="PF08263">
    <property type="entry name" value="LRRNT_2"/>
    <property type="match status" value="1"/>
</dbReference>
<dbReference type="PROSITE" id="PS00108">
    <property type="entry name" value="PROTEIN_KINASE_ST"/>
    <property type="match status" value="1"/>
</dbReference>